<keyword evidence="5" id="KW-0255">Endonuclease</keyword>
<feature type="binding site" evidence="8">
    <location>
        <position position="151"/>
    </location>
    <ligand>
        <name>Zn(2+)</name>
        <dbReference type="ChEBI" id="CHEBI:29105"/>
        <label>1</label>
        <note>catalytic</note>
    </ligand>
</feature>
<name>A0A931YD57_9BACT</name>
<dbReference type="PANTHER" id="PTHR43694">
    <property type="entry name" value="RIBONUCLEASE J"/>
    <property type="match status" value="1"/>
</dbReference>
<evidence type="ECO:0000256" key="4">
    <source>
        <dbReference type="ARBA" id="ARBA00022884"/>
    </source>
</evidence>
<evidence type="ECO:0000256" key="1">
    <source>
        <dbReference type="ARBA" id="ARBA00022490"/>
    </source>
</evidence>
<feature type="binding site" evidence="7">
    <location>
        <begin position="441"/>
        <end position="445"/>
    </location>
    <ligand>
        <name>substrate</name>
    </ligand>
</feature>
<dbReference type="Pfam" id="PF17770">
    <property type="entry name" value="RNase_J_C"/>
    <property type="match status" value="1"/>
</dbReference>
<feature type="compositionally biased region" description="Polar residues" evidence="9">
    <location>
        <begin position="16"/>
        <end position="28"/>
    </location>
</feature>
<dbReference type="Proteomes" id="UP000709672">
    <property type="component" value="Unassembled WGS sequence"/>
</dbReference>
<keyword evidence="4 5" id="KW-0694">RNA-binding</keyword>
<evidence type="ECO:0000313" key="12">
    <source>
        <dbReference type="Proteomes" id="UP000709672"/>
    </source>
</evidence>
<keyword evidence="8" id="KW-0479">Metal-binding</keyword>
<accession>A0A931YD57</accession>
<keyword evidence="2 5" id="KW-0540">Nuclease</keyword>
<keyword evidence="8" id="KW-0862">Zinc</keyword>
<feature type="compositionally biased region" description="Basic and acidic residues" evidence="9">
    <location>
        <begin position="62"/>
        <end position="71"/>
    </location>
</feature>
<feature type="active site" description="Proton acceptor" evidence="6">
    <location>
        <position position="445"/>
    </location>
</feature>
<evidence type="ECO:0000256" key="5">
    <source>
        <dbReference type="HAMAP-Rule" id="MF_01491"/>
    </source>
</evidence>
<dbReference type="GO" id="GO:0006364">
    <property type="term" value="P:rRNA processing"/>
    <property type="evidence" value="ECO:0007669"/>
    <property type="project" value="UniProtKB-UniRule"/>
</dbReference>
<feature type="binding site" evidence="8">
    <location>
        <position position="218"/>
    </location>
    <ligand>
        <name>Zn(2+)</name>
        <dbReference type="ChEBI" id="CHEBI:29105"/>
        <label>1</label>
        <note>catalytic</note>
    </ligand>
</feature>
<gene>
    <name evidence="5" type="primary">rnj</name>
    <name evidence="11" type="ORF">HYV66_00810</name>
</gene>
<dbReference type="GO" id="GO:0004534">
    <property type="term" value="F:5'-3' RNA exonuclease activity"/>
    <property type="evidence" value="ECO:0007669"/>
    <property type="project" value="UniProtKB-UniRule"/>
</dbReference>
<keyword evidence="3 5" id="KW-0269">Exonuclease</keyword>
<comment type="function">
    <text evidence="5">An RNase that has 5'-3' exonuclease and possibly endonuclease activity. Involved in maturation of rRNA and in some organisms also mRNA maturation and/or decay.</text>
</comment>
<dbReference type="CDD" id="cd07714">
    <property type="entry name" value="RNaseJ_MBL-fold"/>
    <property type="match status" value="1"/>
</dbReference>
<feature type="binding site" evidence="8">
    <location>
        <position position="124"/>
    </location>
    <ligand>
        <name>Ca(2+)</name>
        <dbReference type="ChEBI" id="CHEBI:29108"/>
    </ligand>
</feature>
<feature type="binding site" evidence="8">
    <location>
        <position position="240"/>
    </location>
    <ligand>
        <name>Zn(2+)</name>
        <dbReference type="ChEBI" id="CHEBI:29105"/>
        <label>1</label>
        <note>catalytic</note>
    </ligand>
</feature>
<keyword evidence="5" id="KW-0698">rRNA processing</keyword>
<protein>
    <recommendedName>
        <fullName evidence="5">Ribonuclease J</fullName>
        <shortName evidence="5">RNase J</shortName>
        <ecNumber evidence="5">3.1.-.-</ecNumber>
    </recommendedName>
</protein>
<dbReference type="InterPro" id="IPR042173">
    <property type="entry name" value="RNase_J_2"/>
</dbReference>
<dbReference type="InterPro" id="IPR041636">
    <property type="entry name" value="RNase_J_C"/>
</dbReference>
<evidence type="ECO:0000313" key="11">
    <source>
        <dbReference type="EMBL" id="MBI2465755.1"/>
    </source>
</evidence>
<dbReference type="Gene3D" id="3.10.20.580">
    <property type="match status" value="1"/>
</dbReference>
<dbReference type="GO" id="GO:0004521">
    <property type="term" value="F:RNA endonuclease activity"/>
    <property type="evidence" value="ECO:0007669"/>
    <property type="project" value="UniProtKB-UniRule"/>
</dbReference>
<feature type="region of interest" description="Disordered" evidence="9">
    <location>
        <begin position="1"/>
        <end position="76"/>
    </location>
</feature>
<keyword evidence="8" id="KW-0106">Calcium</keyword>
<dbReference type="Pfam" id="PF22505">
    <property type="entry name" value="RNase_J_b_CASP"/>
    <property type="match status" value="1"/>
</dbReference>
<dbReference type="InterPro" id="IPR004613">
    <property type="entry name" value="RNase_J"/>
</dbReference>
<feature type="binding site" evidence="8">
    <location>
        <position position="149"/>
    </location>
    <ligand>
        <name>Zn(2+)</name>
        <dbReference type="ChEBI" id="CHEBI:29105"/>
        <label>1</label>
        <note>catalytic</note>
    </ligand>
</feature>
<comment type="caution">
    <text evidence="5">Lacks conserved residue(s) required for the propagation of feature annotation.</text>
</comment>
<dbReference type="GO" id="GO:0003723">
    <property type="term" value="F:RNA binding"/>
    <property type="evidence" value="ECO:0007669"/>
    <property type="project" value="UniProtKB-UniRule"/>
</dbReference>
<feature type="binding site" evidence="8">
    <location>
        <position position="154"/>
    </location>
    <ligand>
        <name>Zn(2+)</name>
        <dbReference type="ChEBI" id="CHEBI:29105"/>
        <label>1</label>
        <note>catalytic</note>
    </ligand>
</feature>
<dbReference type="HAMAP" id="MF_01491">
    <property type="entry name" value="RNase_J_bact"/>
    <property type="match status" value="1"/>
</dbReference>
<dbReference type="Gene3D" id="3.60.15.10">
    <property type="entry name" value="Ribonuclease Z/Hydroxyacylglutathione hydrolase-like"/>
    <property type="match status" value="1"/>
</dbReference>
<feature type="active site" description="Proton donor" evidence="6">
    <location>
        <position position="272"/>
    </location>
</feature>
<dbReference type="InterPro" id="IPR001279">
    <property type="entry name" value="Metallo-B-lactamas"/>
</dbReference>
<dbReference type="SMART" id="SM00849">
    <property type="entry name" value="Lactamase_B"/>
    <property type="match status" value="1"/>
</dbReference>
<comment type="cofactor">
    <cofactor evidence="8">
        <name>Ca(2+)</name>
        <dbReference type="ChEBI" id="CHEBI:29108"/>
    </cofactor>
    <text evidence="8">Binds 1 Ca(2+) cation per subunit. Seen in 1 crystal structure, it is not clear if it is physiologically important.</text>
</comment>
<evidence type="ECO:0000259" key="10">
    <source>
        <dbReference type="SMART" id="SM00849"/>
    </source>
</evidence>
<dbReference type="EMBL" id="JACPHQ010000010">
    <property type="protein sequence ID" value="MBI2465755.1"/>
    <property type="molecule type" value="Genomic_DNA"/>
</dbReference>
<dbReference type="InterPro" id="IPR055132">
    <property type="entry name" value="RNase_J_b_CASP"/>
</dbReference>
<evidence type="ECO:0000256" key="6">
    <source>
        <dbReference type="PIRSR" id="PIRSR004803-1"/>
    </source>
</evidence>
<dbReference type="GO" id="GO:0005737">
    <property type="term" value="C:cytoplasm"/>
    <property type="evidence" value="ECO:0007669"/>
    <property type="project" value="UniProtKB-SubCell"/>
</dbReference>
<dbReference type="AlphaFoldDB" id="A0A931YD57"/>
<feature type="binding site" evidence="8">
    <location>
        <position position="126"/>
    </location>
    <ligand>
        <name>Ca(2+)</name>
        <dbReference type="ChEBI" id="CHEBI:29108"/>
    </ligand>
</feature>
<evidence type="ECO:0000256" key="2">
    <source>
        <dbReference type="ARBA" id="ARBA00022722"/>
    </source>
</evidence>
<dbReference type="Gene3D" id="3.40.50.10710">
    <property type="entry name" value="Metallo-hydrolase/oxidoreductase"/>
    <property type="match status" value="1"/>
</dbReference>
<proteinExistence type="inferred from homology"/>
<comment type="cofactor">
    <cofactor evidence="8">
        <name>Zn(2+)</name>
        <dbReference type="ChEBI" id="CHEBI:29105"/>
    </cofactor>
    <text evidence="8">Binds 2 Zn(2+) ions per subunit. It is not clear if Zn(2+) or Mg(2+) is physiologically important.</text>
</comment>
<dbReference type="GO" id="GO:0008270">
    <property type="term" value="F:zinc ion binding"/>
    <property type="evidence" value="ECO:0007669"/>
    <property type="project" value="InterPro"/>
</dbReference>
<evidence type="ECO:0000256" key="3">
    <source>
        <dbReference type="ARBA" id="ARBA00022839"/>
    </source>
</evidence>
<dbReference type="InterPro" id="IPR030854">
    <property type="entry name" value="RNase_J_bac"/>
</dbReference>
<evidence type="ECO:0000256" key="8">
    <source>
        <dbReference type="PIRSR" id="PIRSR004803-3"/>
    </source>
</evidence>
<feature type="binding site" evidence="8">
    <location>
        <position position="153"/>
    </location>
    <ligand>
        <name>Zn(2+)</name>
        <dbReference type="ChEBI" id="CHEBI:29105"/>
        <label>1</label>
        <note>catalytic</note>
    </ligand>
</feature>
<dbReference type="Pfam" id="PF00753">
    <property type="entry name" value="Lactamase_B"/>
    <property type="match status" value="1"/>
</dbReference>
<dbReference type="PANTHER" id="PTHR43694:SF1">
    <property type="entry name" value="RIBONUCLEASE J"/>
    <property type="match status" value="1"/>
</dbReference>
<evidence type="ECO:0000256" key="9">
    <source>
        <dbReference type="SAM" id="MobiDB-lite"/>
    </source>
</evidence>
<dbReference type="NCBIfam" id="TIGR00649">
    <property type="entry name" value="MG423"/>
    <property type="match status" value="1"/>
</dbReference>
<dbReference type="PIRSF" id="PIRSF004803">
    <property type="entry name" value="RnjA"/>
    <property type="match status" value="1"/>
</dbReference>
<feature type="domain" description="Metallo-beta-lactamase" evidence="10">
    <location>
        <begin position="90"/>
        <end position="292"/>
    </location>
</feature>
<dbReference type="InterPro" id="IPR036866">
    <property type="entry name" value="RibonucZ/Hydroxyglut_hydro"/>
</dbReference>
<comment type="caution">
    <text evidence="11">The sequence shown here is derived from an EMBL/GenBank/DDBJ whole genome shotgun (WGS) entry which is preliminary data.</text>
</comment>
<comment type="subcellular location">
    <subcellularLocation>
        <location evidence="5">Cytoplasm</location>
    </subcellularLocation>
</comment>
<sequence>MNQPYNPSMSGKMFFRTSNNQQNYSRRPNPNRRGPAHSSSGLGRSSGPNRSGNRPGNFGRMPENEQNEHPSKPQQNCLRIIPLGGLGEVGRNMTVIEWRDYERDDRDILLVDAGVRFPEEDMPGIDLIIPNIKYLEDKADKISGLVFTHGHFDHIGALPYILEKIRNPMIYAAPLTRGLIVKRHDEFKHLPKLQIDEIKSGEKRKIGIFEVEFIHINHSIPDDMALLIKTPAGQIMCTSDFKFDHSPVIDKPAEIDRLRKIGDDGLLLLMSDSTGAEEPGHSISESDIQINLEKLIAEAPGRVIVGMFASAINRVQQIIAISEKYGRKVVVEGFSMKAAVEVSKVLGYIKTKKGTLISASESNKYADNKITILGTGGQGEENAVLMRLATHRHKQLELKKGDTIIFSSSIIPGNERTIQHLKDNLLRHGVKVYNYKMLDIHAGGHGHQDDLMYMLELVRPKFLMPVHGQLSMLFAMKDLGLKAGMPEDNITVVENGNVVRITSNSISVDKKSVPAELVMVDGLGVGDVGSVVLRDRQMLAEDGMFMVVAVVDARSGRVRSSPDIISRGFIYLRDNKQMLQDARIIIRKTIERSTAGEHPFNDALVKEEIRERLGQFLFQKTHRRPMILPVLIQV</sequence>
<reference evidence="11" key="1">
    <citation type="submission" date="2020-07" db="EMBL/GenBank/DDBJ databases">
        <title>Huge and variable diversity of episymbiotic CPR bacteria and DPANN archaea in groundwater ecosystems.</title>
        <authorList>
            <person name="He C.Y."/>
            <person name="Keren R."/>
            <person name="Whittaker M."/>
            <person name="Farag I.F."/>
            <person name="Doudna J."/>
            <person name="Cate J.H.D."/>
            <person name="Banfield J.F."/>
        </authorList>
    </citation>
    <scope>NUCLEOTIDE SEQUENCE</scope>
    <source>
        <strain evidence="11">NC_groundwater_418_Ag_B-0.1um_45_10</strain>
    </source>
</reference>
<keyword evidence="5" id="KW-0378">Hydrolase</keyword>
<dbReference type="EC" id="3.1.-.-" evidence="5"/>
<keyword evidence="1 5" id="KW-0963">Cytoplasm</keyword>
<comment type="similarity">
    <text evidence="5">Belongs to the metallo-beta-lactamase superfamily. RNA-metabolizing metallo-beta-lactamase-like family. Bacterial RNase J subfamily.</text>
</comment>
<evidence type="ECO:0000256" key="7">
    <source>
        <dbReference type="PIRSR" id="PIRSR004803-2"/>
    </source>
</evidence>
<dbReference type="SUPFAM" id="SSF56281">
    <property type="entry name" value="Metallo-hydrolase/oxidoreductase"/>
    <property type="match status" value="1"/>
</dbReference>
<feature type="binding site" evidence="8">
    <location>
        <position position="521"/>
    </location>
    <ligand>
        <name>Ca(2+)</name>
        <dbReference type="ChEBI" id="CHEBI:29108"/>
    </ligand>
</feature>
<feature type="binding site" evidence="8">
    <location>
        <position position="467"/>
    </location>
    <ligand>
        <name>Zn(2+)</name>
        <dbReference type="ChEBI" id="CHEBI:29105"/>
        <label>1</label>
        <note>catalytic</note>
    </ligand>
</feature>
<feature type="compositionally biased region" description="Polar residues" evidence="9">
    <location>
        <begin position="37"/>
        <end position="54"/>
    </location>
</feature>
<comment type="subunit">
    <text evidence="5">Homodimer, may be a subunit of the RNA degradosome.</text>
</comment>
<organism evidence="11 12">
    <name type="scientific">Candidatus Sungiibacteriota bacterium</name>
    <dbReference type="NCBI Taxonomy" id="2750080"/>
    <lineage>
        <taxon>Bacteria</taxon>
        <taxon>Candidatus Sungiibacteriota</taxon>
    </lineage>
</organism>